<gene>
    <name evidence="11" type="ORF">SAMN05444171_0925</name>
</gene>
<dbReference type="SUPFAM" id="SSF55486">
    <property type="entry name" value="Metalloproteases ('zincins'), catalytic domain"/>
    <property type="match status" value="1"/>
</dbReference>
<dbReference type="Gene3D" id="2.150.10.10">
    <property type="entry name" value="Serralysin-like metalloprotease, C-terminal"/>
    <property type="match status" value="1"/>
</dbReference>
<keyword evidence="5" id="KW-0645">Protease</keyword>
<proteinExistence type="inferred from homology"/>
<dbReference type="GO" id="GO:0006508">
    <property type="term" value="P:proteolysis"/>
    <property type="evidence" value="ECO:0007669"/>
    <property type="project" value="UniProtKB-KW"/>
</dbReference>
<keyword evidence="8" id="KW-0378">Hydrolase</keyword>
<dbReference type="InterPro" id="IPR001343">
    <property type="entry name" value="Hemolysn_Ca-bd"/>
</dbReference>
<dbReference type="GO" id="GO:0008270">
    <property type="term" value="F:zinc ion binding"/>
    <property type="evidence" value="ECO:0007669"/>
    <property type="project" value="InterPro"/>
</dbReference>
<dbReference type="RefSeq" id="WP_074816138.1">
    <property type="nucleotide sequence ID" value="NZ_FNTI01000001.1"/>
</dbReference>
<dbReference type="CDD" id="cd04277">
    <property type="entry name" value="ZnMc_serralysin_like"/>
    <property type="match status" value="1"/>
</dbReference>
<dbReference type="Pfam" id="PF00413">
    <property type="entry name" value="Peptidase_M10"/>
    <property type="match status" value="1"/>
</dbReference>
<dbReference type="AlphaFoldDB" id="A0A1H4QSA0"/>
<evidence type="ECO:0000256" key="8">
    <source>
        <dbReference type="ARBA" id="ARBA00022801"/>
    </source>
</evidence>
<dbReference type="InterPro" id="IPR001818">
    <property type="entry name" value="Pept_M10_metallopeptidase"/>
</dbReference>
<evidence type="ECO:0000256" key="3">
    <source>
        <dbReference type="ARBA" id="ARBA00009490"/>
    </source>
</evidence>
<comment type="cofactor">
    <cofactor evidence="1">
        <name>Ca(2+)</name>
        <dbReference type="ChEBI" id="CHEBI:29108"/>
    </cofactor>
</comment>
<organism evidence="11 12">
    <name type="scientific">Bradyrhizobium lablabi</name>
    <dbReference type="NCBI Taxonomy" id="722472"/>
    <lineage>
        <taxon>Bacteria</taxon>
        <taxon>Pseudomonadati</taxon>
        <taxon>Pseudomonadota</taxon>
        <taxon>Alphaproteobacteria</taxon>
        <taxon>Hyphomicrobiales</taxon>
        <taxon>Nitrobacteraceae</taxon>
        <taxon>Bradyrhizobium</taxon>
    </lineage>
</organism>
<dbReference type="InterPro" id="IPR024079">
    <property type="entry name" value="MetalloPept_cat_dom_sf"/>
</dbReference>
<evidence type="ECO:0000256" key="6">
    <source>
        <dbReference type="ARBA" id="ARBA00022723"/>
    </source>
</evidence>
<comment type="subcellular location">
    <subcellularLocation>
        <location evidence="2">Secreted</location>
    </subcellularLocation>
</comment>
<dbReference type="GO" id="GO:0031012">
    <property type="term" value="C:extracellular matrix"/>
    <property type="evidence" value="ECO:0007669"/>
    <property type="project" value="InterPro"/>
</dbReference>
<dbReference type="InterPro" id="IPR018511">
    <property type="entry name" value="Hemolysin-typ_Ca-bd_CS"/>
</dbReference>
<keyword evidence="9" id="KW-0862">Zinc</keyword>
<dbReference type="PRINTS" id="PR00313">
    <property type="entry name" value="CABNDNGRPT"/>
</dbReference>
<dbReference type="GO" id="GO:0004222">
    <property type="term" value="F:metalloendopeptidase activity"/>
    <property type="evidence" value="ECO:0007669"/>
    <property type="project" value="InterPro"/>
</dbReference>
<dbReference type="GO" id="GO:0005509">
    <property type="term" value="F:calcium ion binding"/>
    <property type="evidence" value="ECO:0007669"/>
    <property type="project" value="InterPro"/>
</dbReference>
<sequence length="1046" mass="106957">MKKNTSLSDVASAAPSFDYGNGAAMPAPAAANDGLIFDDGEPFALADAGSVSVSAGSAKSLATIATLADYLINGFWQYNSAIAHHWASSTVTYNISGLNAAEQFLAQSALQAWHDVANVTFVQTAGSANITFSDAGTMQAVTNASWYGNGAMASANVDISSDWIANDGGAMDGKTGIDSYGYQTYIHEIGHALGLGHQGPYNGSAVYSTNALYADDTWQYSIMSYFSENNYSGSTYRYVVSPQMADIYAVGQIYGADTTTRTGDTVYGFHSNAGAVFDFSAYTRAPALTIYDSGGNDTLDCSGYSAAQTIDLHAGAFSSVGGLVNNIGIALNTNIETAIGGSGNDTLIANDNGCTLIGGAGNDTLIGGAGNDRLIGGPGVDIMTGGGGADTFVFATGDSSTVAGQHDRITDFVSGTDHIDLSGIDAIASTSGYDPFRFIGSSAFDGSAGELDYSYNSTLGVTVVQGDTNGDRIADFGIDLTGNVTLSLGDFIGAYSTPVVIESSGAITLVREGNNYFLNPTAGGAGPSIKSNGAPFVASAQAGAWTPIGTEPTASGYEIAWKVIGSDQYMVWNADSNGNFVSSPTGIVAGSNAALEELETSFHQDLNGDGVIGMPAPVVIESAGLTKLDLVGSNYFLDPLGGGTGPSIKSSGAPFVASTQAGAWTPIGTEPTASGYEIAWKVIGSDQYMVWNADSNGNFVSSPTGIVAGSNAALEELETSFHQDLNGDGVIGMPAPVVIESAGLTKLDLVGSNYFLDPLGGGTGPSIKSSGAPFVASTQAGAWTPIGTEPTASGYEIAWKVIGSDQYMVWNADSNGNFVSSPTGIVAGSNAALEELETSFHQDLNGDGVIGIPAPVVIESAGLTKLDLVGSNYFLDPLGGGTGPSIKSSGAPLVASTQAGAWTPIGTEPTASGYEIAWKVIGSDQYMVWNADSNGNFVSSPTGIVAGSNAALEELETSFHQDLNGDGVIGVPAVASHLMGLQSFAFRSNLPELFSSNDHQLPDVSALHELAGASPALSPLGAYDPPGAFDHGTHVADLHTGGFFFH</sequence>
<dbReference type="InterPro" id="IPR011049">
    <property type="entry name" value="Serralysin-like_metalloprot_C"/>
</dbReference>
<dbReference type="Gene3D" id="3.40.390.10">
    <property type="entry name" value="Collagenase (Catalytic Domain)"/>
    <property type="match status" value="1"/>
</dbReference>
<dbReference type="EMBL" id="FNTI01000001">
    <property type="protein sequence ID" value="SEC22382.1"/>
    <property type="molecule type" value="Genomic_DNA"/>
</dbReference>
<feature type="domain" description="Peptidase metallopeptidase" evidence="10">
    <location>
        <begin position="82"/>
        <end position="238"/>
    </location>
</feature>
<dbReference type="OrthoDB" id="223957at2"/>
<evidence type="ECO:0000256" key="4">
    <source>
        <dbReference type="ARBA" id="ARBA00022525"/>
    </source>
</evidence>
<keyword evidence="6" id="KW-0479">Metal-binding</keyword>
<evidence type="ECO:0000313" key="11">
    <source>
        <dbReference type="EMBL" id="SEC22382.1"/>
    </source>
</evidence>
<dbReference type="Proteomes" id="UP000183208">
    <property type="component" value="Unassembled WGS sequence"/>
</dbReference>
<evidence type="ECO:0000256" key="9">
    <source>
        <dbReference type="ARBA" id="ARBA00022833"/>
    </source>
</evidence>
<name>A0A1H4QSA0_9BRAD</name>
<dbReference type="Pfam" id="PF08548">
    <property type="entry name" value="Peptidase_M10_C"/>
    <property type="match status" value="1"/>
</dbReference>
<dbReference type="InterPro" id="IPR013858">
    <property type="entry name" value="Peptidase_M10B_C"/>
</dbReference>
<accession>A0A1H4QSA0</accession>
<dbReference type="Pfam" id="PF00353">
    <property type="entry name" value="HemolysinCabind"/>
    <property type="match status" value="2"/>
</dbReference>
<evidence type="ECO:0000256" key="1">
    <source>
        <dbReference type="ARBA" id="ARBA00001913"/>
    </source>
</evidence>
<evidence type="ECO:0000313" key="12">
    <source>
        <dbReference type="Proteomes" id="UP000183208"/>
    </source>
</evidence>
<dbReference type="SUPFAM" id="SSF51120">
    <property type="entry name" value="beta-Roll"/>
    <property type="match status" value="1"/>
</dbReference>
<comment type="similarity">
    <text evidence="3">Belongs to the peptidase M10B family.</text>
</comment>
<dbReference type="GO" id="GO:0005615">
    <property type="term" value="C:extracellular space"/>
    <property type="evidence" value="ECO:0007669"/>
    <property type="project" value="InterPro"/>
</dbReference>
<reference evidence="11 12" key="1">
    <citation type="submission" date="2016-10" db="EMBL/GenBank/DDBJ databases">
        <authorList>
            <person name="de Groot N.N."/>
        </authorList>
    </citation>
    <scope>NUCLEOTIDE SEQUENCE [LARGE SCALE GENOMIC DNA]</scope>
    <source>
        <strain evidence="11 12">GAS522</strain>
    </source>
</reference>
<evidence type="ECO:0000256" key="7">
    <source>
        <dbReference type="ARBA" id="ARBA00022737"/>
    </source>
</evidence>
<dbReference type="InterPro" id="IPR006026">
    <property type="entry name" value="Peptidase_Metallo"/>
</dbReference>
<dbReference type="Pfam" id="PF07483">
    <property type="entry name" value="W_rich_C"/>
    <property type="match status" value="4"/>
</dbReference>
<keyword evidence="4" id="KW-0964">Secreted</keyword>
<evidence type="ECO:0000259" key="10">
    <source>
        <dbReference type="SMART" id="SM00235"/>
    </source>
</evidence>
<dbReference type="SMART" id="SM00235">
    <property type="entry name" value="ZnMc"/>
    <property type="match status" value="1"/>
</dbReference>
<dbReference type="InterPro" id="IPR011121">
    <property type="entry name" value="Trp-rich_dom"/>
</dbReference>
<evidence type="ECO:0000256" key="2">
    <source>
        <dbReference type="ARBA" id="ARBA00004613"/>
    </source>
</evidence>
<dbReference type="InterPro" id="IPR034033">
    <property type="entry name" value="Serralysin-like"/>
</dbReference>
<protein>
    <submittedName>
        <fullName evidence="11">Serralysin</fullName>
    </submittedName>
</protein>
<keyword evidence="7" id="KW-0677">Repeat</keyword>
<evidence type="ECO:0000256" key="5">
    <source>
        <dbReference type="ARBA" id="ARBA00022670"/>
    </source>
</evidence>
<dbReference type="PROSITE" id="PS00330">
    <property type="entry name" value="HEMOLYSIN_CALCIUM"/>
    <property type="match status" value="1"/>
</dbReference>